<feature type="transmembrane region" description="Helical" evidence="1">
    <location>
        <begin position="106"/>
        <end position="132"/>
    </location>
</feature>
<organism evidence="3">
    <name type="scientific">Laccaria bicolor (strain S238N-H82 / ATCC MYA-4686)</name>
    <name type="common">Bicoloured deceiver</name>
    <name type="synonym">Laccaria laccata var. bicolor</name>
    <dbReference type="NCBI Taxonomy" id="486041"/>
    <lineage>
        <taxon>Eukaryota</taxon>
        <taxon>Fungi</taxon>
        <taxon>Dikarya</taxon>
        <taxon>Basidiomycota</taxon>
        <taxon>Agaricomycotina</taxon>
        <taxon>Agaricomycetes</taxon>
        <taxon>Agaricomycetidae</taxon>
        <taxon>Agaricales</taxon>
        <taxon>Agaricineae</taxon>
        <taxon>Hydnangiaceae</taxon>
        <taxon>Laccaria</taxon>
    </lineage>
</organism>
<dbReference type="RefSeq" id="XP_001878583.1">
    <property type="nucleotide sequence ID" value="XM_001878548.1"/>
</dbReference>
<keyword evidence="1" id="KW-0812">Transmembrane</keyword>
<keyword evidence="1" id="KW-1133">Transmembrane helix</keyword>
<dbReference type="GeneID" id="6073695"/>
<gene>
    <name evidence="2" type="ORF">LACBIDRAFT_293417</name>
</gene>
<keyword evidence="3" id="KW-1185">Reference proteome</keyword>
<dbReference type="InParanoid" id="B0D3I4"/>
<dbReference type="EMBL" id="DS547096">
    <property type="protein sequence ID" value="EDR11282.1"/>
    <property type="molecule type" value="Genomic_DNA"/>
</dbReference>
<protein>
    <submittedName>
        <fullName evidence="2">Predicted protein</fullName>
    </submittedName>
</protein>
<accession>B0D3I4</accession>
<reference evidence="2 3" key="1">
    <citation type="journal article" date="2008" name="Nature">
        <title>The genome of Laccaria bicolor provides insights into mycorrhizal symbiosis.</title>
        <authorList>
            <person name="Martin F."/>
            <person name="Aerts A."/>
            <person name="Ahren D."/>
            <person name="Brun A."/>
            <person name="Danchin E.G.J."/>
            <person name="Duchaussoy F."/>
            <person name="Gibon J."/>
            <person name="Kohler A."/>
            <person name="Lindquist E."/>
            <person name="Pereda V."/>
            <person name="Salamov A."/>
            <person name="Shapiro H.J."/>
            <person name="Wuyts J."/>
            <person name="Blaudez D."/>
            <person name="Buee M."/>
            <person name="Brokstein P."/>
            <person name="Canbaeck B."/>
            <person name="Cohen D."/>
            <person name="Courty P.E."/>
            <person name="Coutinho P.M."/>
            <person name="Delaruelle C."/>
            <person name="Detter J.C."/>
            <person name="Deveau A."/>
            <person name="DiFazio S."/>
            <person name="Duplessis S."/>
            <person name="Fraissinet-Tachet L."/>
            <person name="Lucic E."/>
            <person name="Frey-Klett P."/>
            <person name="Fourrey C."/>
            <person name="Feussner I."/>
            <person name="Gay G."/>
            <person name="Grimwood J."/>
            <person name="Hoegger P.J."/>
            <person name="Jain P."/>
            <person name="Kilaru S."/>
            <person name="Labbe J."/>
            <person name="Lin Y.C."/>
            <person name="Legue V."/>
            <person name="Le Tacon F."/>
            <person name="Marmeisse R."/>
            <person name="Melayah D."/>
            <person name="Montanini B."/>
            <person name="Muratet M."/>
            <person name="Nehls U."/>
            <person name="Niculita-Hirzel H."/>
            <person name="Oudot-Le Secq M.P."/>
            <person name="Peter M."/>
            <person name="Quesneville H."/>
            <person name="Rajashekar B."/>
            <person name="Reich M."/>
            <person name="Rouhier N."/>
            <person name="Schmutz J."/>
            <person name="Yin T."/>
            <person name="Chalot M."/>
            <person name="Henrissat B."/>
            <person name="Kuees U."/>
            <person name="Lucas S."/>
            <person name="Van de Peer Y."/>
            <person name="Podila G.K."/>
            <person name="Polle A."/>
            <person name="Pukkila P.J."/>
            <person name="Richardson P.M."/>
            <person name="Rouze P."/>
            <person name="Sanders I.R."/>
            <person name="Stajich J.E."/>
            <person name="Tunlid A."/>
            <person name="Tuskan G."/>
            <person name="Grigoriev I.V."/>
        </authorList>
    </citation>
    <scope>NUCLEOTIDE SEQUENCE [LARGE SCALE GENOMIC DNA]</scope>
    <source>
        <strain evidence="3">S238N-H82 / ATCC MYA-4686</strain>
    </source>
</reference>
<evidence type="ECO:0000313" key="3">
    <source>
        <dbReference type="Proteomes" id="UP000001194"/>
    </source>
</evidence>
<dbReference type="OrthoDB" id="10395287at2759"/>
<proteinExistence type="predicted"/>
<keyword evidence="1" id="KW-0472">Membrane</keyword>
<evidence type="ECO:0000313" key="2">
    <source>
        <dbReference type="EMBL" id="EDR11282.1"/>
    </source>
</evidence>
<name>B0D3I4_LACBS</name>
<dbReference type="Proteomes" id="UP000001194">
    <property type="component" value="Unassembled WGS sequence"/>
</dbReference>
<feature type="transmembrane region" description="Helical" evidence="1">
    <location>
        <begin position="32"/>
        <end position="53"/>
    </location>
</feature>
<dbReference type="AlphaFoldDB" id="B0D3I4"/>
<evidence type="ECO:0000256" key="1">
    <source>
        <dbReference type="SAM" id="Phobius"/>
    </source>
</evidence>
<feature type="transmembrane region" description="Helical" evidence="1">
    <location>
        <begin position="7"/>
        <end position="26"/>
    </location>
</feature>
<dbReference type="HOGENOM" id="CLU_1447915_0_0_1"/>
<dbReference type="KEGG" id="lbc:LACBIDRAFT_293417"/>
<feature type="transmembrane region" description="Helical" evidence="1">
    <location>
        <begin position="65"/>
        <end position="86"/>
    </location>
</feature>
<sequence length="187" mass="20333">MRSSNILYSIIASIIILSASLIFHSGGIIESIALALDLVALAIVIGFLIHEIINPRESIIRSRNLIVFMFLFGLSLASLVIFLVRTTSTETKNLTKDFAALPDPRATATTAIILAVLSTIFAIAGFATSCVVQEIPQARLKISDPIPVRVWQPDTPAQFIELGSVQKGDPPQPDEAAIRERWTDIPV</sequence>